<reference evidence="7 8" key="1">
    <citation type="submission" date="2016-10" db="EMBL/GenBank/DDBJ databases">
        <authorList>
            <person name="de Groot N.N."/>
        </authorList>
    </citation>
    <scope>NUCLEOTIDE SEQUENCE [LARGE SCALE GENOMIC DNA]</scope>
    <source>
        <strain evidence="7 8">LMG 18387</strain>
    </source>
</reference>
<organism evidence="7 8">
    <name type="scientific">Phytopseudomonas flavescens</name>
    <dbReference type="NCBI Taxonomy" id="29435"/>
    <lineage>
        <taxon>Bacteria</taxon>
        <taxon>Pseudomonadati</taxon>
        <taxon>Pseudomonadota</taxon>
        <taxon>Gammaproteobacteria</taxon>
        <taxon>Pseudomonadales</taxon>
        <taxon>Pseudomonadaceae</taxon>
        <taxon>Phytopseudomonas</taxon>
    </lineage>
</organism>
<name>A0A1G7XCU6_9GAMM</name>
<feature type="transmembrane region" description="Helical" evidence="6">
    <location>
        <begin position="39"/>
        <end position="61"/>
    </location>
</feature>
<evidence type="ECO:0000313" key="7">
    <source>
        <dbReference type="EMBL" id="SDG81933.1"/>
    </source>
</evidence>
<evidence type="ECO:0000313" key="8">
    <source>
        <dbReference type="Proteomes" id="UP000198606"/>
    </source>
</evidence>
<dbReference type="EMBL" id="FNDG01000001">
    <property type="protein sequence ID" value="SDG81933.1"/>
    <property type="molecule type" value="Genomic_DNA"/>
</dbReference>
<keyword evidence="2" id="KW-1003">Cell membrane</keyword>
<sequence>MSQLLPFMLFAFVASITPGPTNLLVLGSSARHGLAATLPLVLGACSGAAAIVVAVGLGLGLGELLQRQPRLQWAMAWLGVLWLSYLAWRIFSSPSAALETADLRAAERRLGLVAGAALQLVNPKTWMMALAVVGVFASPGPGQAMRVTLLATIFLTISLPCLGCWAVLGRGAARLFSSARGHGSLQSSHGAAVAGVGLAWRPSVAAPRVFSMALADQPRCTLAGVLRISTSPWRTDTRA</sequence>
<feature type="transmembrane region" description="Helical" evidence="6">
    <location>
        <begin position="149"/>
        <end position="168"/>
    </location>
</feature>
<dbReference type="InterPro" id="IPR001123">
    <property type="entry name" value="LeuE-type"/>
</dbReference>
<evidence type="ECO:0000256" key="1">
    <source>
        <dbReference type="ARBA" id="ARBA00004651"/>
    </source>
</evidence>
<dbReference type="PANTHER" id="PTHR30086">
    <property type="entry name" value="ARGININE EXPORTER PROTEIN ARGO"/>
    <property type="match status" value="1"/>
</dbReference>
<keyword evidence="3 6" id="KW-0812">Transmembrane</keyword>
<comment type="subcellular location">
    <subcellularLocation>
        <location evidence="1">Cell membrane</location>
        <topology evidence="1">Multi-pass membrane protein</topology>
    </subcellularLocation>
</comment>
<dbReference type="PANTHER" id="PTHR30086:SF20">
    <property type="entry name" value="ARGININE EXPORTER PROTEIN ARGO-RELATED"/>
    <property type="match status" value="1"/>
</dbReference>
<feature type="transmembrane region" description="Helical" evidence="6">
    <location>
        <begin position="111"/>
        <end position="137"/>
    </location>
</feature>
<proteinExistence type="predicted"/>
<accession>A0A1G7XCU6</accession>
<dbReference type="Proteomes" id="UP000198606">
    <property type="component" value="Unassembled WGS sequence"/>
</dbReference>
<dbReference type="AlphaFoldDB" id="A0A1G7XCU6"/>
<evidence type="ECO:0000256" key="5">
    <source>
        <dbReference type="ARBA" id="ARBA00023136"/>
    </source>
</evidence>
<keyword evidence="4 6" id="KW-1133">Transmembrane helix</keyword>
<dbReference type="Pfam" id="PF01810">
    <property type="entry name" value="LysE"/>
    <property type="match status" value="1"/>
</dbReference>
<keyword evidence="5 6" id="KW-0472">Membrane</keyword>
<dbReference type="GO" id="GO:0033228">
    <property type="term" value="P:cysteine export across plasma membrane"/>
    <property type="evidence" value="ECO:0007669"/>
    <property type="project" value="TreeGrafter"/>
</dbReference>
<evidence type="ECO:0000256" key="6">
    <source>
        <dbReference type="SAM" id="Phobius"/>
    </source>
</evidence>
<dbReference type="GO" id="GO:0005886">
    <property type="term" value="C:plasma membrane"/>
    <property type="evidence" value="ECO:0007669"/>
    <property type="project" value="UniProtKB-SubCell"/>
</dbReference>
<protein>
    <submittedName>
        <fullName evidence="7">Threonine/homoserine/homoserine lactone efflux protein</fullName>
    </submittedName>
</protein>
<evidence type="ECO:0000256" key="4">
    <source>
        <dbReference type="ARBA" id="ARBA00022989"/>
    </source>
</evidence>
<dbReference type="STRING" id="29435.SAMN05216588_10168"/>
<gene>
    <name evidence="7" type="ORF">SAMN05216588_10168</name>
</gene>
<evidence type="ECO:0000256" key="2">
    <source>
        <dbReference type="ARBA" id="ARBA00022475"/>
    </source>
</evidence>
<feature type="transmembrane region" description="Helical" evidence="6">
    <location>
        <begin position="73"/>
        <end position="91"/>
    </location>
</feature>
<dbReference type="GO" id="GO:0015171">
    <property type="term" value="F:amino acid transmembrane transporter activity"/>
    <property type="evidence" value="ECO:0007669"/>
    <property type="project" value="TreeGrafter"/>
</dbReference>
<evidence type="ECO:0000256" key="3">
    <source>
        <dbReference type="ARBA" id="ARBA00022692"/>
    </source>
</evidence>